<proteinExistence type="predicted"/>
<evidence type="ECO:0000313" key="1">
    <source>
        <dbReference type="EMBL" id="GIY99488.1"/>
    </source>
</evidence>
<dbReference type="AlphaFoldDB" id="A0AAV4XYV4"/>
<sequence length="128" mass="14407">MLRLKVSVISPSLRVLYNVTWLTTEMELINENLATCIYPVSENEGSTTNLFSHVKLNNPIEHNVSIIKTTKTVSYNHEETENSSVGDEICSDKINSAAFKEKPKILLVFQSISSSIEKQCTTILLKFI</sequence>
<gene>
    <name evidence="1" type="ORF">CEXT_41451</name>
</gene>
<reference evidence="1 2" key="1">
    <citation type="submission" date="2021-06" db="EMBL/GenBank/DDBJ databases">
        <title>Caerostris extrusa draft genome.</title>
        <authorList>
            <person name="Kono N."/>
            <person name="Arakawa K."/>
        </authorList>
    </citation>
    <scope>NUCLEOTIDE SEQUENCE [LARGE SCALE GENOMIC DNA]</scope>
</reference>
<evidence type="ECO:0000313" key="2">
    <source>
        <dbReference type="Proteomes" id="UP001054945"/>
    </source>
</evidence>
<dbReference type="Proteomes" id="UP001054945">
    <property type="component" value="Unassembled WGS sequence"/>
</dbReference>
<keyword evidence="2" id="KW-1185">Reference proteome</keyword>
<dbReference type="EMBL" id="BPLR01001051">
    <property type="protein sequence ID" value="GIY99488.1"/>
    <property type="molecule type" value="Genomic_DNA"/>
</dbReference>
<accession>A0AAV4XYV4</accession>
<protein>
    <submittedName>
        <fullName evidence="1">Uncharacterized protein</fullName>
    </submittedName>
</protein>
<name>A0AAV4XYV4_CAEEX</name>
<organism evidence="1 2">
    <name type="scientific">Caerostris extrusa</name>
    <name type="common">Bark spider</name>
    <name type="synonym">Caerostris bankana</name>
    <dbReference type="NCBI Taxonomy" id="172846"/>
    <lineage>
        <taxon>Eukaryota</taxon>
        <taxon>Metazoa</taxon>
        <taxon>Ecdysozoa</taxon>
        <taxon>Arthropoda</taxon>
        <taxon>Chelicerata</taxon>
        <taxon>Arachnida</taxon>
        <taxon>Araneae</taxon>
        <taxon>Araneomorphae</taxon>
        <taxon>Entelegynae</taxon>
        <taxon>Araneoidea</taxon>
        <taxon>Araneidae</taxon>
        <taxon>Caerostris</taxon>
    </lineage>
</organism>
<comment type="caution">
    <text evidence="1">The sequence shown here is derived from an EMBL/GenBank/DDBJ whole genome shotgun (WGS) entry which is preliminary data.</text>
</comment>